<accession>A0AA36D5D8</accession>
<sequence>MLFDRLPVLFVAVLATAVFVLHAHAIRCYHCAWALKPENLLLVNETWTGANAPKMVASCEKPTSATPTCESSTTCASVSIPGNVTARGCPTAVESRNLAKFNLTVGCHRTAVWNVCVCAERLCNKA</sequence>
<evidence type="ECO:0000313" key="2">
    <source>
        <dbReference type="EMBL" id="CAJ0580420.1"/>
    </source>
</evidence>
<comment type="caution">
    <text evidence="2">The sequence shown here is derived from an EMBL/GenBank/DDBJ whole genome shotgun (WGS) entry which is preliminary data.</text>
</comment>
<feature type="signal peptide" evidence="1">
    <location>
        <begin position="1"/>
        <end position="25"/>
    </location>
</feature>
<protein>
    <recommendedName>
        <fullName evidence="4">Protein quiver</fullName>
    </recommendedName>
</protein>
<feature type="chain" id="PRO_5041289416" description="Protein quiver" evidence="1">
    <location>
        <begin position="26"/>
        <end position="126"/>
    </location>
</feature>
<dbReference type="Proteomes" id="UP001177023">
    <property type="component" value="Unassembled WGS sequence"/>
</dbReference>
<keyword evidence="1" id="KW-0732">Signal</keyword>
<organism evidence="2 3">
    <name type="scientific">Mesorhabditis spiculigera</name>
    <dbReference type="NCBI Taxonomy" id="96644"/>
    <lineage>
        <taxon>Eukaryota</taxon>
        <taxon>Metazoa</taxon>
        <taxon>Ecdysozoa</taxon>
        <taxon>Nematoda</taxon>
        <taxon>Chromadorea</taxon>
        <taxon>Rhabditida</taxon>
        <taxon>Rhabditina</taxon>
        <taxon>Rhabditomorpha</taxon>
        <taxon>Rhabditoidea</taxon>
        <taxon>Rhabditidae</taxon>
        <taxon>Mesorhabditinae</taxon>
        <taxon>Mesorhabditis</taxon>
    </lineage>
</organism>
<feature type="non-terminal residue" evidence="2">
    <location>
        <position position="1"/>
    </location>
</feature>
<evidence type="ECO:0000256" key="1">
    <source>
        <dbReference type="SAM" id="SignalP"/>
    </source>
</evidence>
<evidence type="ECO:0008006" key="4">
    <source>
        <dbReference type="Google" id="ProtNLM"/>
    </source>
</evidence>
<dbReference type="AlphaFoldDB" id="A0AA36D5D8"/>
<proteinExistence type="predicted"/>
<dbReference type="EMBL" id="CATQJA010002659">
    <property type="protein sequence ID" value="CAJ0580420.1"/>
    <property type="molecule type" value="Genomic_DNA"/>
</dbReference>
<reference evidence="2" key="1">
    <citation type="submission" date="2023-06" db="EMBL/GenBank/DDBJ databases">
        <authorList>
            <person name="Delattre M."/>
        </authorList>
    </citation>
    <scope>NUCLEOTIDE SEQUENCE</scope>
    <source>
        <strain evidence="2">AF72</strain>
    </source>
</reference>
<keyword evidence="3" id="KW-1185">Reference proteome</keyword>
<evidence type="ECO:0000313" key="3">
    <source>
        <dbReference type="Proteomes" id="UP001177023"/>
    </source>
</evidence>
<gene>
    <name evidence="2" type="ORF">MSPICULIGERA_LOCUS18618</name>
</gene>
<name>A0AA36D5D8_9BILA</name>